<dbReference type="EMBL" id="BQNB010013631">
    <property type="protein sequence ID" value="GJT18368.1"/>
    <property type="molecule type" value="Genomic_DNA"/>
</dbReference>
<accession>A0ABQ5BVL0</accession>
<evidence type="ECO:0000256" key="1">
    <source>
        <dbReference type="SAM" id="Phobius"/>
    </source>
</evidence>
<organism evidence="2 3">
    <name type="scientific">Tanacetum coccineum</name>
    <dbReference type="NCBI Taxonomy" id="301880"/>
    <lineage>
        <taxon>Eukaryota</taxon>
        <taxon>Viridiplantae</taxon>
        <taxon>Streptophyta</taxon>
        <taxon>Embryophyta</taxon>
        <taxon>Tracheophyta</taxon>
        <taxon>Spermatophyta</taxon>
        <taxon>Magnoliopsida</taxon>
        <taxon>eudicotyledons</taxon>
        <taxon>Gunneridae</taxon>
        <taxon>Pentapetalae</taxon>
        <taxon>asterids</taxon>
        <taxon>campanulids</taxon>
        <taxon>Asterales</taxon>
        <taxon>Asteraceae</taxon>
        <taxon>Asteroideae</taxon>
        <taxon>Anthemideae</taxon>
        <taxon>Anthemidinae</taxon>
        <taxon>Tanacetum</taxon>
    </lineage>
</organism>
<sequence>MDVCEVDMVEREVKLDWFCGRLVASILLINIAMLAIHDNRVGEMYTALPPFEVREAASRGNWPCKECGSNLWYLQV</sequence>
<reference evidence="2" key="1">
    <citation type="journal article" date="2022" name="Int. J. Mol. Sci.">
        <title>Draft Genome of Tanacetum Coccineum: Genomic Comparison of Closely Related Tanacetum-Family Plants.</title>
        <authorList>
            <person name="Yamashiro T."/>
            <person name="Shiraishi A."/>
            <person name="Nakayama K."/>
            <person name="Satake H."/>
        </authorList>
    </citation>
    <scope>NUCLEOTIDE SEQUENCE</scope>
</reference>
<dbReference type="Proteomes" id="UP001151760">
    <property type="component" value="Unassembled WGS sequence"/>
</dbReference>
<keyword evidence="3" id="KW-1185">Reference proteome</keyword>
<evidence type="ECO:0000313" key="3">
    <source>
        <dbReference type="Proteomes" id="UP001151760"/>
    </source>
</evidence>
<keyword evidence="1" id="KW-1133">Transmembrane helix</keyword>
<keyword evidence="1" id="KW-0472">Membrane</keyword>
<reference evidence="2" key="2">
    <citation type="submission" date="2022-01" db="EMBL/GenBank/DDBJ databases">
        <authorList>
            <person name="Yamashiro T."/>
            <person name="Shiraishi A."/>
            <person name="Satake H."/>
            <person name="Nakayama K."/>
        </authorList>
    </citation>
    <scope>NUCLEOTIDE SEQUENCE</scope>
</reference>
<protein>
    <submittedName>
        <fullName evidence="2">Uncharacterized protein</fullName>
    </submittedName>
</protein>
<feature type="transmembrane region" description="Helical" evidence="1">
    <location>
        <begin position="15"/>
        <end position="36"/>
    </location>
</feature>
<proteinExistence type="predicted"/>
<evidence type="ECO:0000313" key="2">
    <source>
        <dbReference type="EMBL" id="GJT18368.1"/>
    </source>
</evidence>
<comment type="caution">
    <text evidence="2">The sequence shown here is derived from an EMBL/GenBank/DDBJ whole genome shotgun (WGS) entry which is preliminary data.</text>
</comment>
<keyword evidence="1" id="KW-0812">Transmembrane</keyword>
<name>A0ABQ5BVL0_9ASTR</name>
<gene>
    <name evidence="2" type="ORF">Tco_0877074</name>
</gene>